<evidence type="ECO:0000256" key="1">
    <source>
        <dbReference type="SAM" id="MobiDB-lite"/>
    </source>
</evidence>
<dbReference type="Proteomes" id="UP000292781">
    <property type="component" value="Unassembled WGS sequence"/>
</dbReference>
<dbReference type="Pfam" id="PF13676">
    <property type="entry name" value="TIR_2"/>
    <property type="match status" value="1"/>
</dbReference>
<comment type="caution">
    <text evidence="3">The sequence shown here is derived from an EMBL/GenBank/DDBJ whole genome shotgun (WGS) entry which is preliminary data.</text>
</comment>
<evidence type="ECO:0000259" key="2">
    <source>
        <dbReference type="PROSITE" id="PS50104"/>
    </source>
</evidence>
<gene>
    <name evidence="3" type="ORF">EYW49_22115</name>
</gene>
<reference evidence="3 4" key="1">
    <citation type="submission" date="2019-02" db="EMBL/GenBank/DDBJ databases">
        <title>Siculibacillus lacustris gen. nov., sp. nov., a new rosette-forming bacterium isolated from a freshwater crater lake (Lake St. Ana, Romania).</title>
        <authorList>
            <person name="Felfoldi T."/>
            <person name="Marton Z."/>
            <person name="Szabo A."/>
            <person name="Mentes A."/>
            <person name="Boka K."/>
            <person name="Marialigeti K."/>
            <person name="Mathe I."/>
            <person name="Koncz M."/>
            <person name="Schumann P."/>
            <person name="Toth E."/>
        </authorList>
    </citation>
    <scope>NUCLEOTIDE SEQUENCE [LARGE SCALE GENOMIC DNA]</scope>
    <source>
        <strain evidence="3 4">SA-279</strain>
    </source>
</reference>
<organism evidence="3 4">
    <name type="scientific">Siculibacillus lacustris</name>
    <dbReference type="NCBI Taxonomy" id="1549641"/>
    <lineage>
        <taxon>Bacteria</taxon>
        <taxon>Pseudomonadati</taxon>
        <taxon>Pseudomonadota</taxon>
        <taxon>Alphaproteobacteria</taxon>
        <taxon>Hyphomicrobiales</taxon>
        <taxon>Ancalomicrobiaceae</taxon>
        <taxon>Siculibacillus</taxon>
    </lineage>
</organism>
<dbReference type="AlphaFoldDB" id="A0A4Q9VCV4"/>
<protein>
    <submittedName>
        <fullName evidence="3">Toll/interleukin-1 receptor domain-containing protein</fullName>
    </submittedName>
</protein>
<dbReference type="SUPFAM" id="SSF52200">
    <property type="entry name" value="Toll/Interleukin receptor TIR domain"/>
    <property type="match status" value="1"/>
</dbReference>
<evidence type="ECO:0000313" key="4">
    <source>
        <dbReference type="Proteomes" id="UP000292781"/>
    </source>
</evidence>
<dbReference type="SMART" id="SM00255">
    <property type="entry name" value="TIR"/>
    <property type="match status" value="1"/>
</dbReference>
<accession>A0A4Q9VCV4</accession>
<evidence type="ECO:0000313" key="3">
    <source>
        <dbReference type="EMBL" id="TBW32404.1"/>
    </source>
</evidence>
<dbReference type="Gene3D" id="3.40.50.10140">
    <property type="entry name" value="Toll/interleukin-1 receptor homology (TIR) domain"/>
    <property type="match status" value="1"/>
</dbReference>
<dbReference type="GO" id="GO:0007165">
    <property type="term" value="P:signal transduction"/>
    <property type="evidence" value="ECO:0007669"/>
    <property type="project" value="InterPro"/>
</dbReference>
<dbReference type="InterPro" id="IPR000157">
    <property type="entry name" value="TIR_dom"/>
</dbReference>
<name>A0A4Q9VCV4_9HYPH</name>
<dbReference type="InterPro" id="IPR035897">
    <property type="entry name" value="Toll_tir_struct_dom_sf"/>
</dbReference>
<dbReference type="OrthoDB" id="9806903at2"/>
<keyword evidence="4" id="KW-1185">Reference proteome</keyword>
<feature type="region of interest" description="Disordered" evidence="1">
    <location>
        <begin position="447"/>
        <end position="469"/>
    </location>
</feature>
<sequence length="469" mass="52377">MRFEVSMSRDMVFISHATPDDNDFVRWLGTRLVGNGYRVWADIFDLKGGTPFWATIQEAISEGAIKFLFVASKNSISLERSGVQDELSVAAATKKKIGDPEFIVPLRIDDVSFSDFPIQVHRLNAIDFSRGWGEKLNELLALLEEARVPRAETDQSAAFENWRSAVGRVGTEVEFQPEPVMTNLLPISSLPKEMNYFQYSCSKEEMKKVLEGCRIPQNLWGTLILTFADIAALQLEIPSGITLSSRATVEFSDFLSGKIIDPYSPQRQDASNIATSFLRQHLEGYLGSRGLIPYETSSGVAHYFPLGLIDGSDWINYTTLDGKKARKKVVGRSEKYSVYWHLAMKMTIVLGSDEVVRLKPYVCFSDDGKTAINDPKRTSGLRKRFCRSWWNPHWRQLLEAFAAFFGDGNDRVTIDLGSAGSFSVSAKPMVLKTACRIPSDLALIADALDPPEPDDGLDDLADLDEEDGE</sequence>
<dbReference type="PROSITE" id="PS50104">
    <property type="entry name" value="TIR"/>
    <property type="match status" value="1"/>
</dbReference>
<feature type="domain" description="TIR" evidence="2">
    <location>
        <begin position="8"/>
        <end position="169"/>
    </location>
</feature>
<proteinExistence type="predicted"/>
<feature type="compositionally biased region" description="Acidic residues" evidence="1">
    <location>
        <begin position="449"/>
        <end position="469"/>
    </location>
</feature>
<dbReference type="EMBL" id="SJFN01000059">
    <property type="protein sequence ID" value="TBW32404.1"/>
    <property type="molecule type" value="Genomic_DNA"/>
</dbReference>
<keyword evidence="3" id="KW-0675">Receptor</keyword>